<dbReference type="PROSITE" id="PS50043">
    <property type="entry name" value="HTH_LUXR_2"/>
    <property type="match status" value="1"/>
</dbReference>
<dbReference type="Gene3D" id="1.10.10.10">
    <property type="entry name" value="Winged helix-like DNA-binding domain superfamily/Winged helix DNA-binding domain"/>
    <property type="match status" value="1"/>
</dbReference>
<organism evidence="6 7">
    <name type="scientific">Thermopolyspora flexuosa</name>
    <dbReference type="NCBI Taxonomy" id="103836"/>
    <lineage>
        <taxon>Bacteria</taxon>
        <taxon>Bacillati</taxon>
        <taxon>Actinomycetota</taxon>
        <taxon>Actinomycetes</taxon>
        <taxon>Streptosporangiales</taxon>
        <taxon>Streptosporangiaceae</taxon>
        <taxon>Thermopolyspora</taxon>
    </lineage>
</organism>
<dbReference type="Proteomes" id="UP000319213">
    <property type="component" value="Unassembled WGS sequence"/>
</dbReference>
<reference evidence="6 7" key="1">
    <citation type="submission" date="2019-06" db="EMBL/GenBank/DDBJ databases">
        <title>Sequencing the genomes of 1000 actinobacteria strains.</title>
        <authorList>
            <person name="Klenk H.-P."/>
        </authorList>
    </citation>
    <scope>NUCLEOTIDE SEQUENCE [LARGE SCALE GENOMIC DNA]</scope>
    <source>
        <strain evidence="6 7">DSM 43186</strain>
    </source>
</reference>
<evidence type="ECO:0000256" key="3">
    <source>
        <dbReference type="ARBA" id="ARBA00023163"/>
    </source>
</evidence>
<dbReference type="InterPro" id="IPR036388">
    <property type="entry name" value="WH-like_DNA-bd_sf"/>
</dbReference>
<dbReference type="PRINTS" id="PR00038">
    <property type="entry name" value="HTHLUXR"/>
</dbReference>
<dbReference type="EMBL" id="VFPQ01000001">
    <property type="protein sequence ID" value="TQM75406.1"/>
    <property type="molecule type" value="Genomic_DNA"/>
</dbReference>
<evidence type="ECO:0000256" key="4">
    <source>
        <dbReference type="SAM" id="MobiDB-lite"/>
    </source>
</evidence>
<dbReference type="GO" id="GO:0003677">
    <property type="term" value="F:DNA binding"/>
    <property type="evidence" value="ECO:0007669"/>
    <property type="project" value="UniProtKB-KW"/>
</dbReference>
<evidence type="ECO:0000259" key="5">
    <source>
        <dbReference type="PROSITE" id="PS50043"/>
    </source>
</evidence>
<dbReference type="SUPFAM" id="SSF48452">
    <property type="entry name" value="TPR-like"/>
    <property type="match status" value="1"/>
</dbReference>
<name>A0A543IXW3_9ACTN</name>
<dbReference type="GO" id="GO:0006355">
    <property type="term" value="P:regulation of DNA-templated transcription"/>
    <property type="evidence" value="ECO:0007669"/>
    <property type="project" value="InterPro"/>
</dbReference>
<keyword evidence="1" id="KW-0805">Transcription regulation</keyword>
<dbReference type="AlphaFoldDB" id="A0A543IXW3"/>
<keyword evidence="3" id="KW-0804">Transcription</keyword>
<comment type="caution">
    <text evidence="6">The sequence shown here is derived from an EMBL/GenBank/DDBJ whole genome shotgun (WGS) entry which is preliminary data.</text>
</comment>
<dbReference type="PANTHER" id="PTHR44688">
    <property type="entry name" value="DNA-BINDING TRANSCRIPTIONAL ACTIVATOR DEVR_DOSR"/>
    <property type="match status" value="1"/>
</dbReference>
<gene>
    <name evidence="6" type="ORF">FHX40_2112</name>
</gene>
<dbReference type="InterPro" id="IPR016032">
    <property type="entry name" value="Sig_transdc_resp-reg_C-effctor"/>
</dbReference>
<evidence type="ECO:0000313" key="7">
    <source>
        <dbReference type="Proteomes" id="UP000319213"/>
    </source>
</evidence>
<evidence type="ECO:0000313" key="6">
    <source>
        <dbReference type="EMBL" id="TQM75406.1"/>
    </source>
</evidence>
<dbReference type="PANTHER" id="PTHR44688:SF16">
    <property type="entry name" value="DNA-BINDING TRANSCRIPTIONAL ACTIVATOR DEVR_DOSR"/>
    <property type="match status" value="1"/>
</dbReference>
<dbReference type="SUPFAM" id="SSF46894">
    <property type="entry name" value="C-terminal effector domain of the bipartite response regulators"/>
    <property type="match status" value="1"/>
</dbReference>
<dbReference type="InterPro" id="IPR000792">
    <property type="entry name" value="Tscrpt_reg_LuxR_C"/>
</dbReference>
<feature type="domain" description="HTH luxR-type" evidence="5">
    <location>
        <begin position="423"/>
        <end position="488"/>
    </location>
</feature>
<dbReference type="CDD" id="cd06170">
    <property type="entry name" value="LuxR_C_like"/>
    <property type="match status" value="1"/>
</dbReference>
<dbReference type="Pfam" id="PF00196">
    <property type="entry name" value="GerE"/>
    <property type="match status" value="1"/>
</dbReference>
<dbReference type="SMART" id="SM00421">
    <property type="entry name" value="HTH_LUXR"/>
    <property type="match status" value="1"/>
</dbReference>
<sequence>MLDRALDRAVHGAPDRAPGTRGGPADGAPPDEPALAPALLTRIATLNFGLGRVDEADREFAAARRRVRDPGLLAALVAQQAYHLAARGECRRALALLDAAAPGRPAAPAHPIAVAARATAIAQLGRCRQAAALCDAALDAGVPPGLPPVIPEPLPALLAARHAALLLAGDAAGARAGIAAAVHGEPPPSRGDRAPLELCLAQAERTLGAVAAATRLARSAEHDLAGTWLHAVAAGELAHLAALRGDRAEAEEALAAARRGASPAARLAGFWAELAEPWVIALRDGQAAGAAAALALAGRARAAGAHGFELLALHDVVRLAPPRSIPCRRAATRLADLAVAFEGDLAKAAAAHARALAAGDPAALTAASRELERIGLPLPSAEAAAQAADLLVAAGREVPARAAHARAWYLGARCEGARTPALARVREPRLTAREGEVAALAAGGLSSKQIAARLAMSVRTVDNHLRAVYLKLGIAGRTELVHVGVRPPSGVGRAP</sequence>
<proteinExistence type="predicted"/>
<accession>A0A543IXW3</accession>
<keyword evidence="7" id="KW-1185">Reference proteome</keyword>
<feature type="region of interest" description="Disordered" evidence="4">
    <location>
        <begin position="1"/>
        <end position="34"/>
    </location>
</feature>
<feature type="compositionally biased region" description="Basic and acidic residues" evidence="4">
    <location>
        <begin position="1"/>
        <end position="14"/>
    </location>
</feature>
<evidence type="ECO:0000256" key="2">
    <source>
        <dbReference type="ARBA" id="ARBA00023125"/>
    </source>
</evidence>
<evidence type="ECO:0000256" key="1">
    <source>
        <dbReference type="ARBA" id="ARBA00023015"/>
    </source>
</evidence>
<protein>
    <submittedName>
        <fullName evidence="6">Regulatory LuxR family protein</fullName>
    </submittedName>
</protein>
<dbReference type="PROSITE" id="PS00622">
    <property type="entry name" value="HTH_LUXR_1"/>
    <property type="match status" value="1"/>
</dbReference>
<dbReference type="InterPro" id="IPR011990">
    <property type="entry name" value="TPR-like_helical_dom_sf"/>
</dbReference>
<keyword evidence="2" id="KW-0238">DNA-binding</keyword>